<dbReference type="InterPro" id="IPR050300">
    <property type="entry name" value="GDXG_lipolytic_enzyme"/>
</dbReference>
<proteinExistence type="predicted"/>
<dbReference type="Pfam" id="PF00561">
    <property type="entry name" value="Abhydrolase_1"/>
    <property type="match status" value="1"/>
</dbReference>
<dbReference type="Pfam" id="PF20434">
    <property type="entry name" value="BD-FAE"/>
    <property type="match status" value="1"/>
</dbReference>
<keyword evidence="5" id="KW-1185">Reference proteome</keyword>
<evidence type="ECO:0000259" key="3">
    <source>
        <dbReference type="Pfam" id="PF20434"/>
    </source>
</evidence>
<gene>
    <name evidence="4" type="ORF">H8L47_18700</name>
</gene>
<evidence type="ECO:0000256" key="1">
    <source>
        <dbReference type="ARBA" id="ARBA00022801"/>
    </source>
</evidence>
<evidence type="ECO:0000313" key="5">
    <source>
        <dbReference type="Proteomes" id="UP000646911"/>
    </source>
</evidence>
<dbReference type="Proteomes" id="UP000646911">
    <property type="component" value="Unassembled WGS sequence"/>
</dbReference>
<dbReference type="EMBL" id="JACOFX010000011">
    <property type="protein sequence ID" value="MBC3909597.1"/>
    <property type="molecule type" value="Genomic_DNA"/>
</dbReference>
<dbReference type="SUPFAM" id="SSF53474">
    <property type="entry name" value="alpha/beta-Hydrolases"/>
    <property type="match status" value="1"/>
</dbReference>
<evidence type="ECO:0000259" key="2">
    <source>
        <dbReference type="Pfam" id="PF00561"/>
    </source>
</evidence>
<dbReference type="RefSeq" id="WP_186955124.1">
    <property type="nucleotide sequence ID" value="NZ_JACOFX010000011.1"/>
</dbReference>
<comment type="caution">
    <text evidence="4">The sequence shown here is derived from an EMBL/GenBank/DDBJ whole genome shotgun (WGS) entry which is preliminary data.</text>
</comment>
<sequence>MTEDLSILTRKGNPPDHSLVYGSHADQVADIRFGKDGAQRPLLMLIHGGFWKPEYDRQHTEAMSSALAAEGWTVITPEYRRIPGKPDASLEDIASAIEMLPHQVAQHNGKIILIGHSAGGHLVLWAAVKCATPMLAGVLALAPAADLRMAHELNLGDGAVLKFLGKNPAERPDADPMQLPAPAVPVTVLQGSLDKVVPPVVPEAYCQAFPKTQLVLLPDAGHFAVIDPQSSAWSTVSAALSGLTDACKY</sequence>
<dbReference type="Gene3D" id="3.40.50.1820">
    <property type="entry name" value="alpha/beta hydrolase"/>
    <property type="match status" value="1"/>
</dbReference>
<dbReference type="InterPro" id="IPR049492">
    <property type="entry name" value="BD-FAE-like_dom"/>
</dbReference>
<reference evidence="4 5" key="1">
    <citation type="submission" date="2020-08" db="EMBL/GenBank/DDBJ databases">
        <title>Novel species isolated from subtropical streams in China.</title>
        <authorList>
            <person name="Lu H."/>
        </authorList>
    </citation>
    <scope>NUCLEOTIDE SEQUENCE [LARGE SCALE GENOMIC DNA]</scope>
    <source>
        <strain evidence="4 5">NL8W</strain>
    </source>
</reference>
<organism evidence="4 5">
    <name type="scientific">Undibacterium umbellatum</name>
    <dbReference type="NCBI Taxonomy" id="2762300"/>
    <lineage>
        <taxon>Bacteria</taxon>
        <taxon>Pseudomonadati</taxon>
        <taxon>Pseudomonadota</taxon>
        <taxon>Betaproteobacteria</taxon>
        <taxon>Burkholderiales</taxon>
        <taxon>Oxalobacteraceae</taxon>
        <taxon>Undibacterium</taxon>
    </lineage>
</organism>
<dbReference type="InterPro" id="IPR000073">
    <property type="entry name" value="AB_hydrolase_1"/>
</dbReference>
<accession>A0ABR6ZCX1</accession>
<evidence type="ECO:0000313" key="4">
    <source>
        <dbReference type="EMBL" id="MBC3909597.1"/>
    </source>
</evidence>
<dbReference type="PANTHER" id="PTHR48081">
    <property type="entry name" value="AB HYDROLASE SUPERFAMILY PROTEIN C4A8.06C"/>
    <property type="match status" value="1"/>
</dbReference>
<keyword evidence="1 4" id="KW-0378">Hydrolase</keyword>
<protein>
    <submittedName>
        <fullName evidence="4">Alpha/beta hydrolase</fullName>
    </submittedName>
</protein>
<dbReference type="InterPro" id="IPR029058">
    <property type="entry name" value="AB_hydrolase_fold"/>
</dbReference>
<dbReference type="GO" id="GO:0016787">
    <property type="term" value="F:hydrolase activity"/>
    <property type="evidence" value="ECO:0007669"/>
    <property type="project" value="UniProtKB-KW"/>
</dbReference>
<feature type="domain" description="BD-FAE-like" evidence="3">
    <location>
        <begin position="37"/>
        <end position="131"/>
    </location>
</feature>
<name>A0ABR6ZCX1_9BURK</name>
<feature type="domain" description="AB hydrolase-1" evidence="2">
    <location>
        <begin position="180"/>
        <end position="227"/>
    </location>
</feature>